<gene>
    <name evidence="1" type="ORF">HJG60_008921</name>
</gene>
<organism evidence="1 2">
    <name type="scientific">Phyllostomus discolor</name>
    <name type="common">pale spear-nosed bat</name>
    <dbReference type="NCBI Taxonomy" id="89673"/>
    <lineage>
        <taxon>Eukaryota</taxon>
        <taxon>Metazoa</taxon>
        <taxon>Chordata</taxon>
        <taxon>Craniata</taxon>
        <taxon>Vertebrata</taxon>
        <taxon>Euteleostomi</taxon>
        <taxon>Mammalia</taxon>
        <taxon>Eutheria</taxon>
        <taxon>Laurasiatheria</taxon>
        <taxon>Chiroptera</taxon>
        <taxon>Yangochiroptera</taxon>
        <taxon>Phyllostomidae</taxon>
        <taxon>Phyllostominae</taxon>
        <taxon>Phyllostomus</taxon>
    </lineage>
</organism>
<protein>
    <submittedName>
        <fullName evidence="1">Uncharacterized protein</fullName>
    </submittedName>
</protein>
<evidence type="ECO:0000313" key="2">
    <source>
        <dbReference type="Proteomes" id="UP000664940"/>
    </source>
</evidence>
<dbReference type="EMBL" id="JABVXQ010000013">
    <property type="protein sequence ID" value="KAF6081945.1"/>
    <property type="molecule type" value="Genomic_DNA"/>
</dbReference>
<comment type="caution">
    <text evidence="1">The sequence shown here is derived from an EMBL/GenBank/DDBJ whole genome shotgun (WGS) entry which is preliminary data.</text>
</comment>
<evidence type="ECO:0000313" key="1">
    <source>
        <dbReference type="EMBL" id="KAF6081945.1"/>
    </source>
</evidence>
<name>A0A833YTP4_9CHIR</name>
<dbReference type="Proteomes" id="UP000664940">
    <property type="component" value="Unassembled WGS sequence"/>
</dbReference>
<proteinExistence type="predicted"/>
<reference evidence="1 2" key="1">
    <citation type="journal article" date="2020" name="Nature">
        <title>Six reference-quality genomes reveal evolution of bat adaptations.</title>
        <authorList>
            <person name="Jebb D."/>
            <person name="Huang Z."/>
            <person name="Pippel M."/>
            <person name="Hughes G.M."/>
            <person name="Lavrichenko K."/>
            <person name="Devanna P."/>
            <person name="Winkler S."/>
            <person name="Jermiin L.S."/>
            <person name="Skirmuntt E.C."/>
            <person name="Katzourakis A."/>
            <person name="Burkitt-Gray L."/>
            <person name="Ray D.A."/>
            <person name="Sullivan K.A.M."/>
            <person name="Roscito J.G."/>
            <person name="Kirilenko B.M."/>
            <person name="Davalos L.M."/>
            <person name="Corthals A.P."/>
            <person name="Power M.L."/>
            <person name="Jones G."/>
            <person name="Ransome R.D."/>
            <person name="Dechmann D.K.N."/>
            <person name="Locatelli A.G."/>
            <person name="Puechmaille S.J."/>
            <person name="Fedrigo O."/>
            <person name="Jarvis E.D."/>
            <person name="Hiller M."/>
            <person name="Vernes S.C."/>
            <person name="Myers E.W."/>
            <person name="Teeling E.C."/>
        </authorList>
    </citation>
    <scope>NUCLEOTIDE SEQUENCE [LARGE SCALE GENOMIC DNA]</scope>
    <source>
        <strain evidence="1">Bat1K_MPI-CBG_1</strain>
    </source>
</reference>
<accession>A0A833YTP4</accession>
<dbReference type="AlphaFoldDB" id="A0A833YTP4"/>
<sequence>MITQKLAVPSQVWPAGPEKRHPSACVGTEVRVCQWPCRAALGPCRRLAMDSVGGLRAGDWESRNWIPVAPRGPATGRTQQLERVLSLWLSPCRLRQGERNVTLGCWGCWRQVRPFRRAIWQRRHES</sequence>